<dbReference type="GO" id="GO:0005524">
    <property type="term" value="F:ATP binding"/>
    <property type="evidence" value="ECO:0007669"/>
    <property type="project" value="UniProtKB-KW"/>
</dbReference>
<evidence type="ECO:0000256" key="2">
    <source>
        <dbReference type="ARBA" id="ARBA00012438"/>
    </source>
</evidence>
<keyword evidence="5" id="KW-0547">Nucleotide-binding</keyword>
<dbReference type="InterPro" id="IPR036890">
    <property type="entry name" value="HATPase_C_sf"/>
</dbReference>
<dbReference type="InterPro" id="IPR005467">
    <property type="entry name" value="His_kinase_dom"/>
</dbReference>
<dbReference type="OrthoDB" id="9760839at2"/>
<dbReference type="InterPro" id="IPR000014">
    <property type="entry name" value="PAS"/>
</dbReference>
<dbReference type="InterPro" id="IPR013767">
    <property type="entry name" value="PAS_fold"/>
</dbReference>
<keyword evidence="4" id="KW-0808">Transferase</keyword>
<evidence type="ECO:0000313" key="13">
    <source>
        <dbReference type="EMBL" id="RZS71902.1"/>
    </source>
</evidence>
<dbReference type="PROSITE" id="PS50113">
    <property type="entry name" value="PAC"/>
    <property type="match status" value="2"/>
</dbReference>
<dbReference type="CDD" id="cd16917">
    <property type="entry name" value="HATPase_UhpB-NarQ-NarX-like"/>
    <property type="match status" value="1"/>
</dbReference>
<dbReference type="InterPro" id="IPR000700">
    <property type="entry name" value="PAS-assoc_C"/>
</dbReference>
<dbReference type="GO" id="GO:0006355">
    <property type="term" value="P:regulation of DNA-templated transcription"/>
    <property type="evidence" value="ECO:0007669"/>
    <property type="project" value="InterPro"/>
</dbReference>
<sequence>MRTALIKTGQGQPRHTSRASKEQQLIPDQEANLLALVEHIDGLVWSVDRNMQYIILNSALRKKIKDLIGVDASPGDKMLDLLALLDPTKKGEWEKIYEHALKGKSQRLLQKFILKDKPAFFDISINPIRNGNEITGLSCFALDVTEKITYDARLKASEAHFRTLIENSTDIIAVLNKEGEVIYGSPSIENQFGVSPQQYLNANVFHFIAEEDRAHAMEKFQEALKRPGKPLPVQTRTLRPDGSIGYVEGLVTNLLAKPEIQGIVCNFRDVTERVMAEEAQKQVDLKFRALIENSADLIMMANAMGQFTYGSPSVKKLLGWSGKDYLNKNVFCFIHPDSIPDATQLLGGLMQQPGKSFTIYLTLLHRNGKSVQVEGIATNFLHVPGINALVANFRDITERKKAQKRIHESENLYRDLFNKSPLPICVCDAISLKFLEANDAAVKHYGYSRKEFMNLSAPDLCMTDGLEELRALLHSGRKSTNQRLLRKQARKNGEIVYAEVISHMIIYKGRESFMILANDITEKVKLRHELMEEKIYRQKEIMKASIDAQEKEREEIGREMHDNVTQILTTARLCLSLAADDKEPKILINRSSDIIAAAIEEIRKLSKDLTQSYHRDVGLQLSLEDLTDSIRIASQLQVDFQFAIDDEYQLDDKLKMTIFRIAQEQLNNVLKHAKASSVSVSVVQEGDTITLTVEDDGKGFSMQEKRNGIGLLNIINRADLFNGRVKIDSAPGTGCRMTITFKPMSQLRPDFSGLSHVQ</sequence>
<gene>
    <name evidence="13" type="ORF">EV199_3815</name>
</gene>
<evidence type="ECO:0000313" key="14">
    <source>
        <dbReference type="Proteomes" id="UP000293874"/>
    </source>
</evidence>
<dbReference type="GO" id="GO:0046983">
    <property type="term" value="F:protein dimerization activity"/>
    <property type="evidence" value="ECO:0007669"/>
    <property type="project" value="InterPro"/>
</dbReference>
<reference evidence="13 14" key="1">
    <citation type="submission" date="2019-02" db="EMBL/GenBank/DDBJ databases">
        <title>Genomic Encyclopedia of Type Strains, Phase IV (KMG-IV): sequencing the most valuable type-strain genomes for metagenomic binning, comparative biology and taxonomic classification.</title>
        <authorList>
            <person name="Goeker M."/>
        </authorList>
    </citation>
    <scope>NUCLEOTIDE SEQUENCE [LARGE SCALE GENOMIC DNA]</scope>
    <source>
        <strain evidence="13 14">DSM 18116</strain>
    </source>
</reference>
<keyword evidence="3" id="KW-0597">Phosphoprotein</keyword>
<keyword evidence="8" id="KW-0902">Two-component regulatory system</keyword>
<organism evidence="13 14">
    <name type="scientific">Pseudobacter ginsenosidimutans</name>
    <dbReference type="NCBI Taxonomy" id="661488"/>
    <lineage>
        <taxon>Bacteria</taxon>
        <taxon>Pseudomonadati</taxon>
        <taxon>Bacteroidota</taxon>
        <taxon>Chitinophagia</taxon>
        <taxon>Chitinophagales</taxon>
        <taxon>Chitinophagaceae</taxon>
        <taxon>Pseudobacter</taxon>
    </lineage>
</organism>
<dbReference type="SUPFAM" id="SSF55874">
    <property type="entry name" value="ATPase domain of HSP90 chaperone/DNA topoisomerase II/histidine kinase"/>
    <property type="match status" value="1"/>
</dbReference>
<name>A0A4Q7MSU7_9BACT</name>
<dbReference type="RefSeq" id="WP_130542369.1">
    <property type="nucleotide sequence ID" value="NZ_CP042431.1"/>
</dbReference>
<dbReference type="PROSITE" id="PS50112">
    <property type="entry name" value="PAS"/>
    <property type="match status" value="3"/>
</dbReference>
<dbReference type="Pfam" id="PF02518">
    <property type="entry name" value="HATPase_c"/>
    <property type="match status" value="1"/>
</dbReference>
<dbReference type="InterPro" id="IPR001610">
    <property type="entry name" value="PAC"/>
</dbReference>
<dbReference type="AlphaFoldDB" id="A0A4Q7MSU7"/>
<feature type="domain" description="PAS" evidence="11">
    <location>
        <begin position="409"/>
        <end position="492"/>
    </location>
</feature>
<dbReference type="Pfam" id="PF07730">
    <property type="entry name" value="HisKA_3"/>
    <property type="match status" value="1"/>
</dbReference>
<feature type="domain" description="Histidine kinase" evidence="10">
    <location>
        <begin position="555"/>
        <end position="745"/>
    </location>
</feature>
<protein>
    <recommendedName>
        <fullName evidence="2">histidine kinase</fullName>
        <ecNumber evidence="2">2.7.13.3</ecNumber>
    </recommendedName>
</protein>
<dbReference type="EMBL" id="SGXA01000002">
    <property type="protein sequence ID" value="RZS71902.1"/>
    <property type="molecule type" value="Genomic_DNA"/>
</dbReference>
<feature type="region of interest" description="Disordered" evidence="9">
    <location>
        <begin position="1"/>
        <end position="23"/>
    </location>
</feature>
<dbReference type="Gene3D" id="1.20.5.1930">
    <property type="match status" value="1"/>
</dbReference>
<dbReference type="PANTHER" id="PTHR24421">
    <property type="entry name" value="NITRATE/NITRITE SENSOR PROTEIN NARX-RELATED"/>
    <property type="match status" value="1"/>
</dbReference>
<dbReference type="SMART" id="SM00086">
    <property type="entry name" value="PAC"/>
    <property type="match status" value="4"/>
</dbReference>
<evidence type="ECO:0000256" key="5">
    <source>
        <dbReference type="ARBA" id="ARBA00022741"/>
    </source>
</evidence>
<dbReference type="SUPFAM" id="SSF55785">
    <property type="entry name" value="PYP-like sensor domain (PAS domain)"/>
    <property type="match status" value="4"/>
</dbReference>
<keyword evidence="14" id="KW-1185">Reference proteome</keyword>
<feature type="domain" description="PAC" evidence="12">
    <location>
        <begin position="357"/>
        <end position="408"/>
    </location>
</feature>
<feature type="domain" description="PAC" evidence="12">
    <location>
        <begin position="231"/>
        <end position="282"/>
    </location>
</feature>
<evidence type="ECO:0000256" key="6">
    <source>
        <dbReference type="ARBA" id="ARBA00022777"/>
    </source>
</evidence>
<dbReference type="Proteomes" id="UP000293874">
    <property type="component" value="Unassembled WGS sequence"/>
</dbReference>
<feature type="domain" description="PAS" evidence="11">
    <location>
        <begin position="283"/>
        <end position="353"/>
    </location>
</feature>
<dbReference type="GO" id="GO:0016020">
    <property type="term" value="C:membrane"/>
    <property type="evidence" value="ECO:0007669"/>
    <property type="project" value="InterPro"/>
</dbReference>
<dbReference type="PROSITE" id="PS50109">
    <property type="entry name" value="HIS_KIN"/>
    <property type="match status" value="1"/>
</dbReference>
<dbReference type="Gene3D" id="3.30.450.20">
    <property type="entry name" value="PAS domain"/>
    <property type="match status" value="4"/>
</dbReference>
<evidence type="ECO:0000256" key="1">
    <source>
        <dbReference type="ARBA" id="ARBA00000085"/>
    </source>
</evidence>
<dbReference type="SMART" id="SM00091">
    <property type="entry name" value="PAS"/>
    <property type="match status" value="4"/>
</dbReference>
<dbReference type="CDD" id="cd00130">
    <property type="entry name" value="PAS"/>
    <property type="match status" value="3"/>
</dbReference>
<accession>A0A4Q7MSU7</accession>
<proteinExistence type="predicted"/>
<comment type="catalytic activity">
    <reaction evidence="1">
        <text>ATP + protein L-histidine = ADP + protein N-phospho-L-histidine.</text>
        <dbReference type="EC" id="2.7.13.3"/>
    </reaction>
</comment>
<evidence type="ECO:0000256" key="7">
    <source>
        <dbReference type="ARBA" id="ARBA00022840"/>
    </source>
</evidence>
<evidence type="ECO:0000256" key="3">
    <source>
        <dbReference type="ARBA" id="ARBA00022553"/>
    </source>
</evidence>
<dbReference type="NCBIfam" id="TIGR00229">
    <property type="entry name" value="sensory_box"/>
    <property type="match status" value="3"/>
</dbReference>
<dbReference type="InterPro" id="IPR050482">
    <property type="entry name" value="Sensor_HK_TwoCompSys"/>
</dbReference>
<evidence type="ECO:0000259" key="11">
    <source>
        <dbReference type="PROSITE" id="PS50112"/>
    </source>
</evidence>
<dbReference type="InterPro" id="IPR003594">
    <property type="entry name" value="HATPase_dom"/>
</dbReference>
<dbReference type="EC" id="2.7.13.3" evidence="2"/>
<dbReference type="Pfam" id="PF00989">
    <property type="entry name" value="PAS"/>
    <property type="match status" value="3"/>
</dbReference>
<keyword evidence="7" id="KW-0067">ATP-binding</keyword>
<evidence type="ECO:0000256" key="8">
    <source>
        <dbReference type="ARBA" id="ARBA00023012"/>
    </source>
</evidence>
<dbReference type="InterPro" id="IPR035965">
    <property type="entry name" value="PAS-like_dom_sf"/>
</dbReference>
<dbReference type="SMART" id="SM00387">
    <property type="entry name" value="HATPase_c"/>
    <property type="match status" value="1"/>
</dbReference>
<evidence type="ECO:0000256" key="4">
    <source>
        <dbReference type="ARBA" id="ARBA00022679"/>
    </source>
</evidence>
<dbReference type="GO" id="GO:0000155">
    <property type="term" value="F:phosphorelay sensor kinase activity"/>
    <property type="evidence" value="ECO:0007669"/>
    <property type="project" value="InterPro"/>
</dbReference>
<evidence type="ECO:0000259" key="12">
    <source>
        <dbReference type="PROSITE" id="PS50113"/>
    </source>
</evidence>
<comment type="caution">
    <text evidence="13">The sequence shown here is derived from an EMBL/GenBank/DDBJ whole genome shotgun (WGS) entry which is preliminary data.</text>
</comment>
<evidence type="ECO:0000259" key="10">
    <source>
        <dbReference type="PROSITE" id="PS50109"/>
    </source>
</evidence>
<dbReference type="PANTHER" id="PTHR24421:SF10">
    <property type="entry name" value="NITRATE_NITRITE SENSOR PROTEIN NARQ"/>
    <property type="match status" value="1"/>
</dbReference>
<dbReference type="InterPro" id="IPR011712">
    <property type="entry name" value="Sig_transdc_His_kin_sub3_dim/P"/>
</dbReference>
<keyword evidence="6" id="KW-0418">Kinase</keyword>
<feature type="domain" description="PAS" evidence="11">
    <location>
        <begin position="157"/>
        <end position="227"/>
    </location>
</feature>
<evidence type="ECO:0000256" key="9">
    <source>
        <dbReference type="SAM" id="MobiDB-lite"/>
    </source>
</evidence>
<dbReference type="Gene3D" id="3.30.565.10">
    <property type="entry name" value="Histidine kinase-like ATPase, C-terminal domain"/>
    <property type="match status" value="1"/>
</dbReference>